<feature type="transmembrane region" description="Helical" evidence="1">
    <location>
        <begin position="71"/>
        <end position="89"/>
    </location>
</feature>
<reference evidence="2" key="1">
    <citation type="submission" date="2025-08" db="UniProtKB">
        <authorList>
            <consortium name="Ensembl"/>
        </authorList>
    </citation>
    <scope>IDENTIFICATION</scope>
</reference>
<keyword evidence="3" id="KW-1185">Reference proteome</keyword>
<keyword evidence="1" id="KW-0472">Membrane</keyword>
<evidence type="ECO:0000256" key="1">
    <source>
        <dbReference type="SAM" id="Phobius"/>
    </source>
</evidence>
<name>A0A672L525_SINGR</name>
<keyword evidence="1" id="KW-0812">Transmembrane</keyword>
<dbReference type="InParanoid" id="A0A672L525"/>
<accession>A0A672L525</accession>
<organism evidence="2 3">
    <name type="scientific">Sinocyclocheilus grahami</name>
    <name type="common">Dianchi golden-line fish</name>
    <name type="synonym">Barbus grahami</name>
    <dbReference type="NCBI Taxonomy" id="75366"/>
    <lineage>
        <taxon>Eukaryota</taxon>
        <taxon>Metazoa</taxon>
        <taxon>Chordata</taxon>
        <taxon>Craniata</taxon>
        <taxon>Vertebrata</taxon>
        <taxon>Euteleostomi</taxon>
        <taxon>Actinopterygii</taxon>
        <taxon>Neopterygii</taxon>
        <taxon>Teleostei</taxon>
        <taxon>Ostariophysi</taxon>
        <taxon>Cypriniformes</taxon>
        <taxon>Cyprinidae</taxon>
        <taxon>Cyprininae</taxon>
        <taxon>Sinocyclocheilus</taxon>
    </lineage>
</organism>
<dbReference type="Ensembl" id="ENSSGRT00000022295.1">
    <property type="protein sequence ID" value="ENSSGRP00000020648.1"/>
    <property type="gene ID" value="ENSSGRG00000012426.1"/>
</dbReference>
<evidence type="ECO:0000313" key="3">
    <source>
        <dbReference type="Proteomes" id="UP000472262"/>
    </source>
</evidence>
<sequence length="105" mass="12013">RDTHTILSSALQFLSFLSYLVSFSYSIWPLDQGTRVQLVSYREVVFVLSCQFGVTGHDTHRVTQTRSNEQPLMIAWSLCTSVCFIFSVYDRNSQISMLSMLFQSG</sequence>
<keyword evidence="1" id="KW-1133">Transmembrane helix</keyword>
<protein>
    <submittedName>
        <fullName evidence="2">Uncharacterized protein</fullName>
    </submittedName>
</protein>
<feature type="transmembrane region" description="Helical" evidence="1">
    <location>
        <begin position="6"/>
        <end position="28"/>
    </location>
</feature>
<dbReference type="Proteomes" id="UP000472262">
    <property type="component" value="Unassembled WGS sequence"/>
</dbReference>
<dbReference type="AlphaFoldDB" id="A0A672L525"/>
<evidence type="ECO:0000313" key="2">
    <source>
        <dbReference type="Ensembl" id="ENSSGRP00000020648.1"/>
    </source>
</evidence>
<reference evidence="2" key="2">
    <citation type="submission" date="2025-09" db="UniProtKB">
        <authorList>
            <consortium name="Ensembl"/>
        </authorList>
    </citation>
    <scope>IDENTIFICATION</scope>
</reference>
<proteinExistence type="predicted"/>